<accession>A0A7G9YU68</accession>
<organism evidence="1">
    <name type="scientific">Candidatus Methanophagaceae archaeon ANME-1 ERB6</name>
    <dbReference type="NCBI Taxonomy" id="2759912"/>
    <lineage>
        <taxon>Archaea</taxon>
        <taxon>Methanobacteriati</taxon>
        <taxon>Methanobacteriota</taxon>
        <taxon>Stenosarchaea group</taxon>
        <taxon>Methanomicrobia</taxon>
        <taxon>Candidatus Methanophagales</taxon>
        <taxon>Candidatus Methanophagaceae</taxon>
    </lineage>
</organism>
<proteinExistence type="predicted"/>
<reference evidence="1" key="1">
    <citation type="submission" date="2020-06" db="EMBL/GenBank/DDBJ databases">
        <title>Unique genomic features of the anaerobic methanotrophic archaea.</title>
        <authorList>
            <person name="Chadwick G.L."/>
            <person name="Skennerton C.T."/>
            <person name="Laso-Perez R."/>
            <person name="Leu A.O."/>
            <person name="Speth D.R."/>
            <person name="Yu H."/>
            <person name="Morgan-Lang C."/>
            <person name="Hatzenpichler R."/>
            <person name="Goudeau D."/>
            <person name="Malmstrom R."/>
            <person name="Brazelton W.J."/>
            <person name="Woyke T."/>
            <person name="Hallam S.J."/>
            <person name="Tyson G.W."/>
            <person name="Wegener G."/>
            <person name="Boetius A."/>
            <person name="Orphan V."/>
        </authorList>
    </citation>
    <scope>NUCLEOTIDE SEQUENCE</scope>
</reference>
<dbReference type="InterPro" id="IPR035069">
    <property type="entry name" value="TTHA1013/TTHA0281-like"/>
</dbReference>
<dbReference type="EMBL" id="MT631472">
    <property type="protein sequence ID" value="QNO51552.1"/>
    <property type="molecule type" value="Genomic_DNA"/>
</dbReference>
<sequence>MLKHFTLEYWIDDNWYVGRLKEVPGVFSQGKSLEELEENVRDVYYLMVKDEILHWAMAQTQTKEIGIEV</sequence>
<gene>
    <name evidence="1" type="ORF">JNAIMGOO_00019</name>
</gene>
<evidence type="ECO:0008006" key="2">
    <source>
        <dbReference type="Google" id="ProtNLM"/>
    </source>
</evidence>
<dbReference type="SUPFAM" id="SSF143100">
    <property type="entry name" value="TTHA1013/TTHA0281-like"/>
    <property type="match status" value="1"/>
</dbReference>
<protein>
    <recommendedName>
        <fullName evidence="2">HicB-like antitoxin of toxin-antitoxin system domain-containing protein</fullName>
    </recommendedName>
</protein>
<evidence type="ECO:0000313" key="1">
    <source>
        <dbReference type="EMBL" id="QNO51552.1"/>
    </source>
</evidence>
<dbReference type="AlphaFoldDB" id="A0A7G9YU68"/>
<dbReference type="Gene3D" id="3.30.160.250">
    <property type="match status" value="1"/>
</dbReference>
<name>A0A7G9YU68_9EURY</name>